<gene>
    <name evidence="6" type="ORF">KUO17_07675</name>
</gene>
<protein>
    <submittedName>
        <fullName evidence="6">TetR/AcrR family transcriptional regulator</fullName>
    </submittedName>
</protein>
<reference evidence="6" key="2">
    <citation type="journal article" date="2023" name="Plant Pathol.">
        <title>Dismantling and reorganizing Pseudomonas marginalis sensu#lato.</title>
        <authorList>
            <person name="Sawada H."/>
            <person name="Fujikawa T."/>
            <person name="Satou M."/>
        </authorList>
    </citation>
    <scope>NUCLEOTIDE SEQUENCE</scope>
    <source>
        <strain evidence="6">MAFF 301350</strain>
    </source>
</reference>
<dbReference type="PANTHER" id="PTHR30055">
    <property type="entry name" value="HTH-TYPE TRANSCRIPTIONAL REGULATOR RUTR"/>
    <property type="match status" value="1"/>
</dbReference>
<dbReference type="Pfam" id="PF14246">
    <property type="entry name" value="TetR_C_7"/>
    <property type="match status" value="1"/>
</dbReference>
<keyword evidence="1" id="KW-0805">Transcription regulation</keyword>
<reference evidence="6" key="1">
    <citation type="journal article" date="2022" name="Int. J. Syst. Evol. Microbiol.">
        <title>Pseudomonas aegrilactucae sp. nov. and Pseudomonas morbosilactucae sp. nov., pathogens causing bacterial rot of lettuce in Japan.</title>
        <authorList>
            <person name="Sawada H."/>
            <person name="Fujikawa T."/>
            <person name="Satou M."/>
        </authorList>
    </citation>
    <scope>NUCLEOTIDE SEQUENCE</scope>
    <source>
        <strain evidence="6">MAFF 301350</strain>
    </source>
</reference>
<keyword evidence="7" id="KW-1185">Reference proteome</keyword>
<keyword evidence="3" id="KW-0804">Transcription</keyword>
<dbReference type="GO" id="GO:0003700">
    <property type="term" value="F:DNA-binding transcription factor activity"/>
    <property type="evidence" value="ECO:0007669"/>
    <property type="project" value="TreeGrafter"/>
</dbReference>
<dbReference type="InterPro" id="IPR050109">
    <property type="entry name" value="HTH-type_TetR-like_transc_reg"/>
</dbReference>
<evidence type="ECO:0000256" key="2">
    <source>
        <dbReference type="ARBA" id="ARBA00023125"/>
    </source>
</evidence>
<accession>A0A9Q2XIG3</accession>
<keyword evidence="2 4" id="KW-0238">DNA-binding</keyword>
<dbReference type="PROSITE" id="PS50977">
    <property type="entry name" value="HTH_TETR_2"/>
    <property type="match status" value="1"/>
</dbReference>
<feature type="domain" description="HTH tetR-type" evidence="5">
    <location>
        <begin position="16"/>
        <end position="76"/>
    </location>
</feature>
<evidence type="ECO:0000313" key="6">
    <source>
        <dbReference type="EMBL" id="MBV6286915.1"/>
    </source>
</evidence>
<dbReference type="RefSeq" id="WP_217974759.1">
    <property type="nucleotide sequence ID" value="NZ_JAHTBI010000023.1"/>
</dbReference>
<feature type="DNA-binding region" description="H-T-H motif" evidence="4">
    <location>
        <begin position="39"/>
        <end position="58"/>
    </location>
</feature>
<evidence type="ECO:0000313" key="7">
    <source>
        <dbReference type="Proteomes" id="UP001106592"/>
    </source>
</evidence>
<dbReference type="GO" id="GO:0000976">
    <property type="term" value="F:transcription cis-regulatory region binding"/>
    <property type="evidence" value="ECO:0007669"/>
    <property type="project" value="TreeGrafter"/>
</dbReference>
<dbReference type="PANTHER" id="PTHR30055:SF146">
    <property type="entry name" value="HTH-TYPE TRANSCRIPTIONAL DUAL REGULATOR CECR"/>
    <property type="match status" value="1"/>
</dbReference>
<sequence length="214" mass="23734">MTRLHRAPTSPTGRSLERRRNLLVTASELFLEHGYDGVSMDAIVAAAGGSKATIYRYFGSKNDLLVSVVEYLCDDFIIDLRQLDTSTAGLAEGLRLILDQLVAVVTSPRHVAFYRLVVNGTAHVPEVGQTWYEHGPQVWHSLMLRLLEDQRAQGTVAADASLSELPHVLFDALFSHLTTRTVMLGQHCTAQAFRPMIDELTGLVLRRLQQNPAV</sequence>
<dbReference type="FunFam" id="1.10.10.60:FF:000141">
    <property type="entry name" value="TetR family transcriptional regulator"/>
    <property type="match status" value="1"/>
</dbReference>
<dbReference type="InterPro" id="IPR039536">
    <property type="entry name" value="TetR_C_Proteobacteria"/>
</dbReference>
<dbReference type="Proteomes" id="UP001106592">
    <property type="component" value="Unassembled WGS sequence"/>
</dbReference>
<dbReference type="InterPro" id="IPR001647">
    <property type="entry name" value="HTH_TetR"/>
</dbReference>
<name>A0A9Q2XIG3_9PSED</name>
<proteinExistence type="predicted"/>
<dbReference type="EMBL" id="JAHTBI010000023">
    <property type="protein sequence ID" value="MBV6286915.1"/>
    <property type="molecule type" value="Genomic_DNA"/>
</dbReference>
<evidence type="ECO:0000256" key="4">
    <source>
        <dbReference type="PROSITE-ProRule" id="PRU00335"/>
    </source>
</evidence>
<evidence type="ECO:0000259" key="5">
    <source>
        <dbReference type="PROSITE" id="PS50977"/>
    </source>
</evidence>
<dbReference type="Pfam" id="PF00440">
    <property type="entry name" value="TetR_N"/>
    <property type="match status" value="1"/>
</dbReference>
<dbReference type="AlphaFoldDB" id="A0A9Q2XIG3"/>
<organism evidence="6 7">
    <name type="scientific">Pseudomonas aegrilactucae</name>
    <dbReference type="NCBI Taxonomy" id="2854028"/>
    <lineage>
        <taxon>Bacteria</taxon>
        <taxon>Pseudomonadati</taxon>
        <taxon>Pseudomonadota</taxon>
        <taxon>Gammaproteobacteria</taxon>
        <taxon>Pseudomonadales</taxon>
        <taxon>Pseudomonadaceae</taxon>
        <taxon>Pseudomonas</taxon>
    </lineage>
</organism>
<evidence type="ECO:0000256" key="1">
    <source>
        <dbReference type="ARBA" id="ARBA00023015"/>
    </source>
</evidence>
<evidence type="ECO:0000256" key="3">
    <source>
        <dbReference type="ARBA" id="ARBA00023163"/>
    </source>
</evidence>
<comment type="caution">
    <text evidence="6">The sequence shown here is derived from an EMBL/GenBank/DDBJ whole genome shotgun (WGS) entry which is preliminary data.</text>
</comment>